<accession>A0A8B9VKN1</accession>
<evidence type="ECO:0000256" key="3">
    <source>
        <dbReference type="RuleBase" id="RU004388"/>
    </source>
</evidence>
<proteinExistence type="inferred from homology"/>
<dbReference type="PANTHER" id="PTHR10104">
    <property type="entry name" value="STATHMIN"/>
    <property type="match status" value="1"/>
</dbReference>
<feature type="compositionally biased region" description="Low complexity" evidence="4">
    <location>
        <begin position="61"/>
        <end position="75"/>
    </location>
</feature>
<dbReference type="PROSITE" id="PS51663">
    <property type="entry name" value="STATHMIN_3"/>
    <property type="match status" value="1"/>
</dbReference>
<dbReference type="PANTHER" id="PTHR10104:SF17">
    <property type="entry name" value="STATHMIN-3"/>
    <property type="match status" value="1"/>
</dbReference>
<sequence length="194" mass="21602">GAETRMWTYKEKMKELSLLSLICSCFHTQPHPNTIYQYGDMEVKQLDKRASGQSFEVILKSPSDLSPESPILSSPPKKKDLSLEELQRRLEAAEERRKDEAGVWKHRSSARAAKSVSALLEGKSSRGTYTSRPGKILISSHDAATLVSNLVYSRADTPWGPFGNLWQPGKASTESGSYKQTSWSFLSSTCFLSP</sequence>
<dbReference type="GO" id="GO:0015631">
    <property type="term" value="F:tubulin binding"/>
    <property type="evidence" value="ECO:0007669"/>
    <property type="project" value="TreeGrafter"/>
</dbReference>
<dbReference type="GO" id="GO:0043005">
    <property type="term" value="C:neuron projection"/>
    <property type="evidence" value="ECO:0007669"/>
    <property type="project" value="TreeGrafter"/>
</dbReference>
<dbReference type="Pfam" id="PF00836">
    <property type="entry name" value="Stathmin"/>
    <property type="match status" value="1"/>
</dbReference>
<dbReference type="GO" id="GO:0007019">
    <property type="term" value="P:microtubule depolymerization"/>
    <property type="evidence" value="ECO:0007669"/>
    <property type="project" value="TreeGrafter"/>
</dbReference>
<evidence type="ECO:0000256" key="4">
    <source>
        <dbReference type="SAM" id="MobiDB-lite"/>
    </source>
</evidence>
<dbReference type="GO" id="GO:0031110">
    <property type="term" value="P:regulation of microtubule polymerization or depolymerization"/>
    <property type="evidence" value="ECO:0007669"/>
    <property type="project" value="InterPro"/>
</dbReference>
<keyword evidence="6" id="KW-1185">Reference proteome</keyword>
<dbReference type="Ensembl" id="ENSAZOT00000026649.1">
    <property type="protein sequence ID" value="ENSAZOP00000024828.1"/>
    <property type="gene ID" value="ENSAZOG00000015962.1"/>
</dbReference>
<organism evidence="5 6">
    <name type="scientific">Anas zonorhyncha</name>
    <name type="common">Eastern spot-billed duck</name>
    <dbReference type="NCBI Taxonomy" id="75864"/>
    <lineage>
        <taxon>Eukaryota</taxon>
        <taxon>Metazoa</taxon>
        <taxon>Chordata</taxon>
        <taxon>Craniata</taxon>
        <taxon>Vertebrata</taxon>
        <taxon>Euteleostomi</taxon>
        <taxon>Archelosauria</taxon>
        <taxon>Archosauria</taxon>
        <taxon>Dinosauria</taxon>
        <taxon>Saurischia</taxon>
        <taxon>Theropoda</taxon>
        <taxon>Coelurosauria</taxon>
        <taxon>Aves</taxon>
        <taxon>Neognathae</taxon>
        <taxon>Galloanserae</taxon>
        <taxon>Anseriformes</taxon>
        <taxon>Anatidae</taxon>
        <taxon>Anatinae</taxon>
        <taxon>Anas</taxon>
    </lineage>
</organism>
<protein>
    <recommendedName>
        <fullName evidence="3">Stathmin</fullName>
    </recommendedName>
</protein>
<dbReference type="GO" id="GO:0031175">
    <property type="term" value="P:neuron projection development"/>
    <property type="evidence" value="ECO:0007669"/>
    <property type="project" value="TreeGrafter"/>
</dbReference>
<evidence type="ECO:0000313" key="5">
    <source>
        <dbReference type="Ensembl" id="ENSAZOP00000024828.1"/>
    </source>
</evidence>
<keyword evidence="2" id="KW-0175">Coiled coil</keyword>
<dbReference type="AlphaFoldDB" id="A0A8B9VKN1"/>
<dbReference type="InterPro" id="IPR036002">
    <property type="entry name" value="Stathmin_sf"/>
</dbReference>
<dbReference type="SUPFAM" id="SSF101494">
    <property type="entry name" value="Stathmin"/>
    <property type="match status" value="1"/>
</dbReference>
<evidence type="ECO:0000256" key="2">
    <source>
        <dbReference type="ARBA" id="ARBA00023054"/>
    </source>
</evidence>
<feature type="region of interest" description="Disordered" evidence="4">
    <location>
        <begin position="61"/>
        <end position="80"/>
    </location>
</feature>
<dbReference type="Proteomes" id="UP000694549">
    <property type="component" value="Unplaced"/>
</dbReference>
<evidence type="ECO:0000256" key="1">
    <source>
        <dbReference type="ARBA" id="ARBA00006959"/>
    </source>
</evidence>
<dbReference type="PROSITE" id="PS00563">
    <property type="entry name" value="STATHMIN_1"/>
    <property type="match status" value="1"/>
</dbReference>
<dbReference type="GO" id="GO:0005737">
    <property type="term" value="C:cytoplasm"/>
    <property type="evidence" value="ECO:0007669"/>
    <property type="project" value="TreeGrafter"/>
</dbReference>
<dbReference type="InterPro" id="IPR030514">
    <property type="entry name" value="Stathmin_CS"/>
</dbReference>
<reference evidence="5" key="2">
    <citation type="submission" date="2025-09" db="UniProtKB">
        <authorList>
            <consortium name="Ensembl"/>
        </authorList>
    </citation>
    <scope>IDENTIFICATION</scope>
</reference>
<name>A0A8B9VKN1_9AVES</name>
<dbReference type="PRINTS" id="PR00345">
    <property type="entry name" value="STATHMIN"/>
</dbReference>
<dbReference type="InterPro" id="IPR000956">
    <property type="entry name" value="Stathmin_fam"/>
</dbReference>
<comment type="similarity">
    <text evidence="1 3">Belongs to the stathmin family.</text>
</comment>
<evidence type="ECO:0000313" key="6">
    <source>
        <dbReference type="Proteomes" id="UP000694549"/>
    </source>
</evidence>
<reference evidence="5" key="1">
    <citation type="submission" date="2025-08" db="UniProtKB">
        <authorList>
            <consortium name="Ensembl"/>
        </authorList>
    </citation>
    <scope>IDENTIFICATION</scope>
</reference>